<dbReference type="Pfam" id="PF00155">
    <property type="entry name" value="Aminotran_1_2"/>
    <property type="match status" value="1"/>
</dbReference>
<evidence type="ECO:0000313" key="9">
    <source>
        <dbReference type="Proteomes" id="UP000460221"/>
    </source>
</evidence>
<dbReference type="PANTHER" id="PTHR46383:SF2">
    <property type="entry name" value="AMINOTRANSFERASE"/>
    <property type="match status" value="1"/>
</dbReference>
<evidence type="ECO:0000256" key="2">
    <source>
        <dbReference type="ARBA" id="ARBA00007441"/>
    </source>
</evidence>
<organism evidence="8 9">
    <name type="scientific">Nakamurella alba</name>
    <dbReference type="NCBI Taxonomy" id="2665158"/>
    <lineage>
        <taxon>Bacteria</taxon>
        <taxon>Bacillati</taxon>
        <taxon>Actinomycetota</taxon>
        <taxon>Actinomycetes</taxon>
        <taxon>Nakamurellales</taxon>
        <taxon>Nakamurellaceae</taxon>
        <taxon>Nakamurella</taxon>
    </lineage>
</organism>
<dbReference type="InterPro" id="IPR015421">
    <property type="entry name" value="PyrdxlP-dep_Trfase_major"/>
</dbReference>
<keyword evidence="4 6" id="KW-0808">Transferase</keyword>
<dbReference type="InterPro" id="IPR004838">
    <property type="entry name" value="NHTrfase_class1_PyrdxlP-BS"/>
</dbReference>
<dbReference type="PANTHER" id="PTHR46383">
    <property type="entry name" value="ASPARTATE AMINOTRANSFERASE"/>
    <property type="match status" value="1"/>
</dbReference>
<dbReference type="GO" id="GO:0008483">
    <property type="term" value="F:transaminase activity"/>
    <property type="evidence" value="ECO:0007669"/>
    <property type="project" value="UniProtKB-KW"/>
</dbReference>
<name>A0A7K1FTB4_9ACTN</name>
<comment type="cofactor">
    <cofactor evidence="1 6">
        <name>pyridoxal 5'-phosphate</name>
        <dbReference type="ChEBI" id="CHEBI:597326"/>
    </cofactor>
</comment>
<comment type="similarity">
    <text evidence="2 6">Belongs to the class-I pyridoxal-phosphate-dependent aminotransferase family.</text>
</comment>
<dbReference type="GO" id="GO:0006520">
    <property type="term" value="P:amino acid metabolic process"/>
    <property type="evidence" value="ECO:0007669"/>
    <property type="project" value="InterPro"/>
</dbReference>
<keyword evidence="9" id="KW-1185">Reference proteome</keyword>
<dbReference type="Gene3D" id="3.40.640.10">
    <property type="entry name" value="Type I PLP-dependent aspartate aminotransferase-like (Major domain)"/>
    <property type="match status" value="1"/>
</dbReference>
<dbReference type="GO" id="GO:0030170">
    <property type="term" value="F:pyridoxal phosphate binding"/>
    <property type="evidence" value="ECO:0007669"/>
    <property type="project" value="InterPro"/>
</dbReference>
<reference evidence="8 9" key="1">
    <citation type="submission" date="2019-11" db="EMBL/GenBank/DDBJ databases">
        <authorList>
            <person name="Jiang L.-Q."/>
        </authorList>
    </citation>
    <scope>NUCLEOTIDE SEQUENCE [LARGE SCALE GENOMIC DNA]</scope>
    <source>
        <strain evidence="8 9">YIM 132087</strain>
    </source>
</reference>
<dbReference type="SUPFAM" id="SSF53383">
    <property type="entry name" value="PLP-dependent transferases"/>
    <property type="match status" value="1"/>
</dbReference>
<sequence length="366" mass="38494">MRVLAAAARRRESGLPVFDLTAGQPATPAPAPVLAAAHRALDTHVLGYTEATGIAPLREAVAGHYATRYGLTVDPDRVVITTGSSGGFLLSFLTAFDAGDRVGLARPGYPAYRNILQALGCEVVELECGPATGYQPTLDMVRSADLAGLVLASPANPTGTMVPPAELAAISDHCGRNGIRLISDEIYHGICYSGEAASSWATDRSGIVVNSFSKYFSMTGWRIGWLLLPDDLVDPLDALAGNMSICPPAPSQYAAVHAFDAYEECDAHVDRYAGNRALLLDGLRALGITDLAPADGAFYVYADVAHLTDDSQAWTRRLLDTAGVAMAPGIDFDVVEGHHTVRMSFAGTGDTIAAGLDALDGFLRSS</sequence>
<evidence type="ECO:0000259" key="7">
    <source>
        <dbReference type="Pfam" id="PF00155"/>
    </source>
</evidence>
<evidence type="ECO:0000313" key="8">
    <source>
        <dbReference type="EMBL" id="MTD16044.1"/>
    </source>
</evidence>
<evidence type="ECO:0000256" key="3">
    <source>
        <dbReference type="ARBA" id="ARBA00022576"/>
    </source>
</evidence>
<dbReference type="InterPro" id="IPR050596">
    <property type="entry name" value="AspAT/PAT-like"/>
</dbReference>
<dbReference type="PROSITE" id="PS00105">
    <property type="entry name" value="AA_TRANSFER_CLASS_1"/>
    <property type="match status" value="1"/>
</dbReference>
<feature type="domain" description="Aminotransferase class I/classII large" evidence="7">
    <location>
        <begin position="17"/>
        <end position="358"/>
    </location>
</feature>
<evidence type="ECO:0000256" key="4">
    <source>
        <dbReference type="ARBA" id="ARBA00022679"/>
    </source>
</evidence>
<dbReference type="CDD" id="cd00609">
    <property type="entry name" value="AAT_like"/>
    <property type="match status" value="1"/>
</dbReference>
<dbReference type="InterPro" id="IPR004839">
    <property type="entry name" value="Aminotransferase_I/II_large"/>
</dbReference>
<proteinExistence type="inferred from homology"/>
<dbReference type="EC" id="2.6.1.-" evidence="6"/>
<evidence type="ECO:0000256" key="5">
    <source>
        <dbReference type="ARBA" id="ARBA00022898"/>
    </source>
</evidence>
<protein>
    <recommendedName>
        <fullName evidence="6">Aminotransferase</fullName>
        <ecNumber evidence="6">2.6.1.-</ecNumber>
    </recommendedName>
</protein>
<evidence type="ECO:0000256" key="6">
    <source>
        <dbReference type="RuleBase" id="RU000481"/>
    </source>
</evidence>
<dbReference type="EMBL" id="WLYK01000008">
    <property type="protein sequence ID" value="MTD16044.1"/>
    <property type="molecule type" value="Genomic_DNA"/>
</dbReference>
<comment type="caution">
    <text evidence="8">The sequence shown here is derived from an EMBL/GenBank/DDBJ whole genome shotgun (WGS) entry which is preliminary data.</text>
</comment>
<accession>A0A7K1FTB4</accession>
<gene>
    <name evidence="8" type="ORF">GIS00_19080</name>
</gene>
<dbReference type="Proteomes" id="UP000460221">
    <property type="component" value="Unassembled WGS sequence"/>
</dbReference>
<keyword evidence="3 6" id="KW-0032">Aminotransferase</keyword>
<dbReference type="InterPro" id="IPR015424">
    <property type="entry name" value="PyrdxlP-dep_Trfase"/>
</dbReference>
<dbReference type="AlphaFoldDB" id="A0A7K1FTB4"/>
<evidence type="ECO:0000256" key="1">
    <source>
        <dbReference type="ARBA" id="ARBA00001933"/>
    </source>
</evidence>
<keyword evidence="5" id="KW-0663">Pyridoxal phosphate</keyword>